<accession>A0A7D5D9I9</accession>
<protein>
    <submittedName>
        <fullName evidence="1">Uncharacterized protein</fullName>
    </submittedName>
</protein>
<dbReference type="KEGG" id="pez:HWQ56_22595"/>
<dbReference type="EMBL" id="CP056030">
    <property type="protein sequence ID" value="QKZ06413.1"/>
    <property type="molecule type" value="Genomic_DNA"/>
</dbReference>
<dbReference type="RefSeq" id="WP_176571822.1">
    <property type="nucleotide sequence ID" value="NZ_CP056030.1"/>
</dbReference>
<name>A0A7D5D9I9_9PSED</name>
<organism evidence="1 2">
    <name type="scientific">Pseudomonas eucalypticola</name>
    <dbReference type="NCBI Taxonomy" id="2599595"/>
    <lineage>
        <taxon>Bacteria</taxon>
        <taxon>Pseudomonadati</taxon>
        <taxon>Pseudomonadota</taxon>
        <taxon>Gammaproteobacteria</taxon>
        <taxon>Pseudomonadales</taxon>
        <taxon>Pseudomonadaceae</taxon>
        <taxon>Pseudomonas</taxon>
    </lineage>
</organism>
<dbReference type="Proteomes" id="UP000509568">
    <property type="component" value="Chromosome"/>
</dbReference>
<dbReference type="Gene3D" id="2.120.10.30">
    <property type="entry name" value="TolB, C-terminal domain"/>
    <property type="match status" value="1"/>
</dbReference>
<dbReference type="AlphaFoldDB" id="A0A7D5D9I9"/>
<evidence type="ECO:0000313" key="1">
    <source>
        <dbReference type="EMBL" id="QKZ06413.1"/>
    </source>
</evidence>
<keyword evidence="2" id="KW-1185">Reference proteome</keyword>
<proteinExistence type="predicted"/>
<dbReference type="InterPro" id="IPR011042">
    <property type="entry name" value="6-blade_b-propeller_TolB-like"/>
</dbReference>
<sequence>MKLKPLLLLAAVPVVGALGFLGWQHYWPVQAASGWSTRLVYDKVEKAAGLGLDGANVLVTEELRDDKGRLSSIAPDGTRTVIVDGLTKPDGLAPFLGGHAFSQEFDNKPVQLLKDGKVTQLFMGRDVQGLKSDGDTLYAIEDRHDDGRLMRYDATDGSLTVLRDKLAQTESVEICPGGKLLYTVKKEGVVRQFDESGKDPVYVDGITNPTFILCDKRGLWIVEDQTHLARLWLRTPDGKLQVILSHLRAPQELLPTGDNTYLLAEGGRNRVIELKAD</sequence>
<evidence type="ECO:0000313" key="2">
    <source>
        <dbReference type="Proteomes" id="UP000509568"/>
    </source>
</evidence>
<gene>
    <name evidence="1" type="ORF">HWQ56_22595</name>
</gene>
<reference evidence="1 2" key="1">
    <citation type="submission" date="2020-06" db="EMBL/GenBank/DDBJ databases">
        <title>Pseudomonas eucalypticola sp. nov., an endophyte of Eucalyptus dunnii leaves with biocontrol ability of eucalyptus leaf blight.</title>
        <authorList>
            <person name="Liu Y."/>
            <person name="Song Z."/>
            <person name="Zeng H."/>
            <person name="Lu M."/>
            <person name="Wang X."/>
            <person name="Lian X."/>
            <person name="Zhang Q."/>
        </authorList>
    </citation>
    <scope>NUCLEOTIDE SEQUENCE [LARGE SCALE GENOMIC DNA]</scope>
    <source>
        <strain evidence="1 2">NP-1</strain>
    </source>
</reference>
<dbReference type="SUPFAM" id="SSF63829">
    <property type="entry name" value="Calcium-dependent phosphotriesterase"/>
    <property type="match status" value="1"/>
</dbReference>